<dbReference type="RefSeq" id="WP_027951743.1">
    <property type="nucleotide sequence ID" value="NZ_JADU01000007.1"/>
</dbReference>
<gene>
    <name evidence="2" type="ORF">ACFFK8_11885</name>
</gene>
<comment type="caution">
    <text evidence="2">The sequence shown here is derived from an EMBL/GenBank/DDBJ whole genome shotgun (WGS) entry which is preliminary data.</text>
</comment>
<feature type="domain" description="LicD/FKTN/FKRP nucleotidyltransferase" evidence="1">
    <location>
        <begin position="32"/>
        <end position="244"/>
    </location>
</feature>
<protein>
    <submittedName>
        <fullName evidence="2">Phosphorylcholine transferase LicD</fullName>
    </submittedName>
</protein>
<evidence type="ECO:0000313" key="3">
    <source>
        <dbReference type="Proteomes" id="UP001589688"/>
    </source>
</evidence>
<organism evidence="2 3">
    <name type="scientific">Hallella seregens ATCC 51272</name>
    <dbReference type="NCBI Taxonomy" id="1336250"/>
    <lineage>
        <taxon>Bacteria</taxon>
        <taxon>Pseudomonadati</taxon>
        <taxon>Bacteroidota</taxon>
        <taxon>Bacteroidia</taxon>
        <taxon>Bacteroidales</taxon>
        <taxon>Prevotellaceae</taxon>
        <taxon>Hallella</taxon>
    </lineage>
</organism>
<accession>A0ABV5ZM62</accession>
<dbReference type="Pfam" id="PF04991">
    <property type="entry name" value="LicD"/>
    <property type="match status" value="1"/>
</dbReference>
<dbReference type="Proteomes" id="UP001589688">
    <property type="component" value="Unassembled WGS sequence"/>
</dbReference>
<dbReference type="InterPro" id="IPR007074">
    <property type="entry name" value="LicD/FKTN/FKRP_NTP_transf"/>
</dbReference>
<name>A0ABV5ZM62_9BACT</name>
<proteinExistence type="predicted"/>
<evidence type="ECO:0000259" key="1">
    <source>
        <dbReference type="Pfam" id="PF04991"/>
    </source>
</evidence>
<keyword evidence="3" id="KW-1185">Reference proteome</keyword>
<dbReference type="GO" id="GO:0016740">
    <property type="term" value="F:transferase activity"/>
    <property type="evidence" value="ECO:0007669"/>
    <property type="project" value="UniProtKB-KW"/>
</dbReference>
<dbReference type="PANTHER" id="PTHR43404:SF2">
    <property type="entry name" value="LIPOPOLYSACCHARIDE CHOLINEPHOSPHOTRANSFERASE LICD"/>
    <property type="match status" value="1"/>
</dbReference>
<dbReference type="PANTHER" id="PTHR43404">
    <property type="entry name" value="LIPOPOLYSACCHARIDE CHOLINEPHOSPHOTRANSFERASE LICD"/>
    <property type="match status" value="1"/>
</dbReference>
<dbReference type="EMBL" id="JBHLZF010000002">
    <property type="protein sequence ID" value="MFB9898472.1"/>
    <property type="molecule type" value="Genomic_DNA"/>
</dbReference>
<keyword evidence="2" id="KW-0808">Transferase</keyword>
<reference evidence="2 3" key="1">
    <citation type="submission" date="2024-09" db="EMBL/GenBank/DDBJ databases">
        <authorList>
            <person name="Sun Q."/>
            <person name="Mori K."/>
        </authorList>
    </citation>
    <scope>NUCLEOTIDE SEQUENCE [LARGE SCALE GENOMIC DNA]</scope>
    <source>
        <strain evidence="2 3">ATCC 51272</strain>
    </source>
</reference>
<dbReference type="InterPro" id="IPR052942">
    <property type="entry name" value="LPS_cholinephosphotransferase"/>
</dbReference>
<sequence>MTPTYLDAYKAQQLRSCQLKQLEILKTVDSICRAHHIDYWLDGGTLLGAVRHGGFIPWDDDIDIAMRRDDLPRFEAAAARELPAHLQLQLPGAEHTKEPIIKIRDLNSFYVEASDDFSMGYQKGLYVDVFPMVPYPSAPRGMVRRITRELSRSYSILHHRHYYSWRAVAELFWFGAKHALLRAAWAAVCTTHRKDVFFSNTLVNNGYGIMHRRDSIFPVKDITFEGHTFLGPANPDAYLRDLFHDYMEIPPVEKRKIHSVFMVAELVPTAPTTGKDAGTQP</sequence>
<evidence type="ECO:0000313" key="2">
    <source>
        <dbReference type="EMBL" id="MFB9898472.1"/>
    </source>
</evidence>